<keyword evidence="1" id="KW-1133">Transmembrane helix</keyword>
<keyword evidence="3" id="KW-1185">Reference proteome</keyword>
<evidence type="ECO:0000313" key="3">
    <source>
        <dbReference type="Proteomes" id="UP000663929"/>
    </source>
</evidence>
<organism evidence="2 3">
    <name type="scientific">Sulfidibacter corallicola</name>
    <dbReference type="NCBI Taxonomy" id="2818388"/>
    <lineage>
        <taxon>Bacteria</taxon>
        <taxon>Pseudomonadati</taxon>
        <taxon>Acidobacteriota</taxon>
        <taxon>Holophagae</taxon>
        <taxon>Acanthopleuribacterales</taxon>
        <taxon>Acanthopleuribacteraceae</taxon>
        <taxon>Sulfidibacter</taxon>
    </lineage>
</organism>
<dbReference type="RefSeq" id="WP_237381016.1">
    <property type="nucleotide sequence ID" value="NZ_CP071793.1"/>
</dbReference>
<evidence type="ECO:0008006" key="4">
    <source>
        <dbReference type="Google" id="ProtNLM"/>
    </source>
</evidence>
<reference evidence="2" key="1">
    <citation type="submission" date="2021-03" db="EMBL/GenBank/DDBJ databases">
        <title>Acanthopleuribacteraceae sp. M133.</title>
        <authorList>
            <person name="Wang G."/>
        </authorList>
    </citation>
    <scope>NUCLEOTIDE SEQUENCE</scope>
    <source>
        <strain evidence="2">M133</strain>
    </source>
</reference>
<dbReference type="KEGG" id="scor:J3U87_00290"/>
<dbReference type="EMBL" id="CP071793">
    <property type="protein sequence ID" value="QTD50879.1"/>
    <property type="molecule type" value="Genomic_DNA"/>
</dbReference>
<keyword evidence="1" id="KW-0472">Membrane</keyword>
<dbReference type="AlphaFoldDB" id="A0A8A4TLL3"/>
<keyword evidence="1" id="KW-0812">Transmembrane</keyword>
<dbReference type="NCBIfam" id="NF041384">
    <property type="entry name" value="YHS_seleno_dom"/>
    <property type="match status" value="1"/>
</dbReference>
<dbReference type="Proteomes" id="UP000663929">
    <property type="component" value="Chromosome"/>
</dbReference>
<protein>
    <recommendedName>
        <fullName evidence="4">YHS domain-containing protein</fullName>
    </recommendedName>
</protein>
<gene>
    <name evidence="2" type="ORF">J3U87_00290</name>
</gene>
<proteinExistence type="predicted"/>
<accession>A0A8A4TLL3</accession>
<sequence>MGTRKQCGEDMNAERWRGLGLRTLMLVIWFGLSVSVMAQQGPSWYFQVDEHNVGIGGHDPVAYFTEGKALEGKPGIEATHEGVVYHFATKANRKAFQKNPDRYAPRFGGWCALGAGADPQKLGFGNLRFPSDPENFKIIDDKLYLFARLPGFDAKATWEQGDQAELRRRAESFWQSRRELAGSIKGLPEGMHPRAPMETAQFAFLLGSWENEVKSMVDIENKRYGQPVKGIWTAKFASEGFGIQDEWRAVGWVGAGGPTIRSFDPVSRKWVMTYIPVNQPRDNTWLMEGAFDEKGNLEGQFESTDRRGRPFIQKVFFYDIEKDRFSWRADRSYDGGKTWIEGFMVAVQKRIQEEPGS</sequence>
<feature type="transmembrane region" description="Helical" evidence="1">
    <location>
        <begin position="21"/>
        <end position="38"/>
    </location>
</feature>
<name>A0A8A4TLL3_SULCO</name>
<evidence type="ECO:0000256" key="1">
    <source>
        <dbReference type="SAM" id="Phobius"/>
    </source>
</evidence>
<evidence type="ECO:0000313" key="2">
    <source>
        <dbReference type="EMBL" id="QTD50879.1"/>
    </source>
</evidence>